<evidence type="ECO:0000256" key="5">
    <source>
        <dbReference type="ARBA" id="ARBA00023002"/>
    </source>
</evidence>
<dbReference type="InterPro" id="IPR002938">
    <property type="entry name" value="FAD-bd"/>
</dbReference>
<organism evidence="10 11">
    <name type="scientific">Tetradesmus obliquus</name>
    <name type="common">Green alga</name>
    <name type="synonym">Acutodesmus obliquus</name>
    <dbReference type="NCBI Taxonomy" id="3088"/>
    <lineage>
        <taxon>Eukaryota</taxon>
        <taxon>Viridiplantae</taxon>
        <taxon>Chlorophyta</taxon>
        <taxon>core chlorophytes</taxon>
        <taxon>Chlorophyceae</taxon>
        <taxon>CS clade</taxon>
        <taxon>Sphaeropleales</taxon>
        <taxon>Scenedesmaceae</taxon>
        <taxon>Tetradesmus</taxon>
    </lineage>
</organism>
<dbReference type="AlphaFoldDB" id="A0A383WDZ0"/>
<dbReference type="PRINTS" id="PR00420">
    <property type="entry name" value="RNGMNOXGNASE"/>
</dbReference>
<evidence type="ECO:0000256" key="7">
    <source>
        <dbReference type="SAM" id="MobiDB-lite"/>
    </source>
</evidence>
<evidence type="ECO:0000256" key="6">
    <source>
        <dbReference type="ARBA" id="ARBA00023033"/>
    </source>
</evidence>
<evidence type="ECO:0000256" key="8">
    <source>
        <dbReference type="SAM" id="Phobius"/>
    </source>
</evidence>
<sequence length="588" mass="62427">MHCNWRISQGVPARQAAAALQPLPLHGRPLSSSGSSSSSSSSRRTAATWRRSRAISSSSSSRSVKTASHLCPRPVLQLPPRTACTPASPAAAATTAARHIAAAAAAAAAGTADAAARLAAPVVVIGGGPAGLASALMLARRGYSNVKFFERLSEPPAPGDLSVWGNFEQARERLYMIGHLPPLSSMLPLTYKTRCIQRDRLASCLLQELREKYSDAVSVTFGARCVQADWRQSGSGGQEVCRLTFQQQSGSSSSSSSTGSTTSTISVTASSSSSSSSSSSEAVTEWVEESSFVIGADGAGSSLRAAMETSSSTPFSVKRFPDKNTIVYRTIPLFWPKELATSRPGDVNYSARTKSGINLDCLPTKEGPFIGVMLYKPGDKRIAALKTDEDVRALFQEHFPAFLPAVREVDLQRFADKPDCSLPTFSYAGPVLHYGHSTVLVGDAIHTVKPYFGQGVNSAFEDVAVLEKALDETDDDAGAAVRRYSQLRAKDAEALVVLSHSLDGGFTTFVGPLILDSMLHKLAPKIFSPNIIASLQNEAWSFAQIRARKRWDRALQVGLLAAVGVVLLRMAAALLGLASKLLGRVGAV</sequence>
<dbReference type="PANTHER" id="PTHR46028:SF2">
    <property type="entry name" value="KYNURENINE 3-MONOOXYGENASE"/>
    <property type="match status" value="1"/>
</dbReference>
<comment type="cofactor">
    <cofactor evidence="1">
        <name>FAD</name>
        <dbReference type="ChEBI" id="CHEBI:57692"/>
    </cofactor>
</comment>
<evidence type="ECO:0000256" key="2">
    <source>
        <dbReference type="ARBA" id="ARBA00022630"/>
    </source>
</evidence>
<evidence type="ECO:0000313" key="11">
    <source>
        <dbReference type="Proteomes" id="UP000256970"/>
    </source>
</evidence>
<dbReference type="SUPFAM" id="SSF51905">
    <property type="entry name" value="FAD/NAD(P)-binding domain"/>
    <property type="match status" value="1"/>
</dbReference>
<dbReference type="STRING" id="3088.A0A383WDZ0"/>
<accession>A0A383WDZ0</accession>
<gene>
    <name evidence="10" type="ORF">BQ4739_LOCUS16162</name>
</gene>
<proteinExistence type="predicted"/>
<feature type="region of interest" description="Disordered" evidence="7">
    <location>
        <begin position="249"/>
        <end position="279"/>
    </location>
</feature>
<reference evidence="10 11" key="1">
    <citation type="submission" date="2016-10" db="EMBL/GenBank/DDBJ databases">
        <authorList>
            <person name="Cai Z."/>
        </authorList>
    </citation>
    <scope>NUCLEOTIDE SEQUENCE [LARGE SCALE GENOMIC DNA]</scope>
</reference>
<feature type="transmembrane region" description="Helical" evidence="8">
    <location>
        <begin position="554"/>
        <end position="578"/>
    </location>
</feature>
<keyword evidence="4" id="KW-0521">NADP</keyword>
<feature type="domain" description="FAD-binding" evidence="9">
    <location>
        <begin position="290"/>
        <end position="496"/>
    </location>
</feature>
<dbReference type="GO" id="GO:0070189">
    <property type="term" value="P:kynurenine metabolic process"/>
    <property type="evidence" value="ECO:0007669"/>
    <property type="project" value="TreeGrafter"/>
</dbReference>
<keyword evidence="3" id="KW-0274">FAD</keyword>
<dbReference type="GO" id="GO:0004502">
    <property type="term" value="F:kynurenine 3-monooxygenase activity"/>
    <property type="evidence" value="ECO:0007669"/>
    <property type="project" value="TreeGrafter"/>
</dbReference>
<evidence type="ECO:0000256" key="4">
    <source>
        <dbReference type="ARBA" id="ARBA00022857"/>
    </source>
</evidence>
<dbReference type="EMBL" id="FNXT01001243">
    <property type="protein sequence ID" value="SZX75817.1"/>
    <property type="molecule type" value="Genomic_DNA"/>
</dbReference>
<evidence type="ECO:0000256" key="3">
    <source>
        <dbReference type="ARBA" id="ARBA00022827"/>
    </source>
</evidence>
<keyword evidence="11" id="KW-1185">Reference proteome</keyword>
<evidence type="ECO:0000313" key="10">
    <source>
        <dbReference type="EMBL" id="SZX75817.1"/>
    </source>
</evidence>
<keyword evidence="8" id="KW-0812">Transmembrane</keyword>
<dbReference type="Gene3D" id="3.50.50.60">
    <property type="entry name" value="FAD/NAD(P)-binding domain"/>
    <property type="match status" value="1"/>
</dbReference>
<keyword evidence="8" id="KW-0472">Membrane</keyword>
<evidence type="ECO:0000256" key="1">
    <source>
        <dbReference type="ARBA" id="ARBA00001974"/>
    </source>
</evidence>
<name>A0A383WDZ0_TETOB</name>
<dbReference type="PANTHER" id="PTHR46028">
    <property type="entry name" value="KYNURENINE 3-MONOOXYGENASE"/>
    <property type="match status" value="1"/>
</dbReference>
<dbReference type="Proteomes" id="UP000256970">
    <property type="component" value="Unassembled WGS sequence"/>
</dbReference>
<keyword evidence="8" id="KW-1133">Transmembrane helix</keyword>
<keyword evidence="2" id="KW-0285">Flavoprotein</keyword>
<protein>
    <recommendedName>
        <fullName evidence="9">FAD-binding domain-containing protein</fullName>
    </recommendedName>
</protein>
<dbReference type="Pfam" id="PF01494">
    <property type="entry name" value="FAD_binding_3"/>
    <property type="match status" value="1"/>
</dbReference>
<dbReference type="InterPro" id="IPR036188">
    <property type="entry name" value="FAD/NAD-bd_sf"/>
</dbReference>
<keyword evidence="6" id="KW-0503">Monooxygenase</keyword>
<keyword evidence="5" id="KW-0560">Oxidoreductase</keyword>
<feature type="region of interest" description="Disordered" evidence="7">
    <location>
        <begin position="24"/>
        <end position="66"/>
    </location>
</feature>
<evidence type="ECO:0000259" key="9">
    <source>
        <dbReference type="Pfam" id="PF01494"/>
    </source>
</evidence>
<dbReference type="GO" id="GO:0071949">
    <property type="term" value="F:FAD binding"/>
    <property type="evidence" value="ECO:0007669"/>
    <property type="project" value="InterPro"/>
</dbReference>